<dbReference type="EMBL" id="JAGPXF010000007">
    <property type="protein sequence ID" value="KAH7235479.1"/>
    <property type="molecule type" value="Genomic_DNA"/>
</dbReference>
<dbReference type="GO" id="GO:0005506">
    <property type="term" value="F:iron ion binding"/>
    <property type="evidence" value="ECO:0007669"/>
    <property type="project" value="InterPro"/>
</dbReference>
<evidence type="ECO:0000256" key="5">
    <source>
        <dbReference type="ARBA" id="ARBA00023002"/>
    </source>
</evidence>
<comment type="caution">
    <text evidence="11">The sequence shown here is derived from an EMBL/GenBank/DDBJ whole genome shotgun (WGS) entry which is preliminary data.</text>
</comment>
<dbReference type="InterPro" id="IPR050121">
    <property type="entry name" value="Cytochrome_P450_monoxygenase"/>
</dbReference>
<feature type="transmembrane region" description="Helical" evidence="10">
    <location>
        <begin position="12"/>
        <end position="38"/>
    </location>
</feature>
<dbReference type="InterPro" id="IPR001128">
    <property type="entry name" value="Cyt_P450"/>
</dbReference>
<keyword evidence="4 8" id="KW-0479">Metal-binding</keyword>
<evidence type="ECO:0000256" key="9">
    <source>
        <dbReference type="RuleBase" id="RU000461"/>
    </source>
</evidence>
<feature type="binding site" description="axial binding residue" evidence="8">
    <location>
        <position position="444"/>
    </location>
    <ligand>
        <name>heme</name>
        <dbReference type="ChEBI" id="CHEBI:30413"/>
    </ligand>
    <ligandPart>
        <name>Fe</name>
        <dbReference type="ChEBI" id="CHEBI:18248"/>
    </ligandPart>
</feature>
<comment type="cofactor">
    <cofactor evidence="1 8">
        <name>heme</name>
        <dbReference type="ChEBI" id="CHEBI:30413"/>
    </cofactor>
</comment>
<evidence type="ECO:0000256" key="7">
    <source>
        <dbReference type="ARBA" id="ARBA00023033"/>
    </source>
</evidence>
<dbReference type="InterPro" id="IPR017972">
    <property type="entry name" value="Cyt_P450_CS"/>
</dbReference>
<dbReference type="OrthoDB" id="1470350at2759"/>
<keyword evidence="6 8" id="KW-0408">Iron</keyword>
<evidence type="ECO:0000313" key="12">
    <source>
        <dbReference type="Proteomes" id="UP000813427"/>
    </source>
</evidence>
<evidence type="ECO:0000256" key="8">
    <source>
        <dbReference type="PIRSR" id="PIRSR602401-1"/>
    </source>
</evidence>
<dbReference type="PANTHER" id="PTHR24305">
    <property type="entry name" value="CYTOCHROME P450"/>
    <property type="match status" value="1"/>
</dbReference>
<dbReference type="GO" id="GO:0004497">
    <property type="term" value="F:monooxygenase activity"/>
    <property type="evidence" value="ECO:0007669"/>
    <property type="project" value="UniProtKB-KW"/>
</dbReference>
<dbReference type="Proteomes" id="UP000813427">
    <property type="component" value="Unassembled WGS sequence"/>
</dbReference>
<keyword evidence="10" id="KW-0812">Transmembrane</keyword>
<dbReference type="PROSITE" id="PS00086">
    <property type="entry name" value="CYTOCHROME_P450"/>
    <property type="match status" value="1"/>
</dbReference>
<dbReference type="AlphaFoldDB" id="A0A8K0W6L7"/>
<comment type="similarity">
    <text evidence="2 9">Belongs to the cytochrome P450 family.</text>
</comment>
<reference evidence="11" key="1">
    <citation type="journal article" date="2021" name="Nat. Commun.">
        <title>Genetic determinants of endophytism in the Arabidopsis root mycobiome.</title>
        <authorList>
            <person name="Mesny F."/>
            <person name="Miyauchi S."/>
            <person name="Thiergart T."/>
            <person name="Pickel B."/>
            <person name="Atanasova L."/>
            <person name="Karlsson M."/>
            <person name="Huettel B."/>
            <person name="Barry K.W."/>
            <person name="Haridas S."/>
            <person name="Chen C."/>
            <person name="Bauer D."/>
            <person name="Andreopoulos W."/>
            <person name="Pangilinan J."/>
            <person name="LaButti K."/>
            <person name="Riley R."/>
            <person name="Lipzen A."/>
            <person name="Clum A."/>
            <person name="Drula E."/>
            <person name="Henrissat B."/>
            <person name="Kohler A."/>
            <person name="Grigoriev I.V."/>
            <person name="Martin F.M."/>
            <person name="Hacquard S."/>
        </authorList>
    </citation>
    <scope>NUCLEOTIDE SEQUENCE</scope>
    <source>
        <strain evidence="11">MPI-SDFR-AT-0068</strain>
    </source>
</reference>
<keyword evidence="7 9" id="KW-0503">Monooxygenase</keyword>
<dbReference type="InterPro" id="IPR036396">
    <property type="entry name" value="Cyt_P450_sf"/>
</dbReference>
<dbReference type="FunFam" id="1.10.630.10:FF:000047">
    <property type="entry name" value="Cytochrome P450 monooxygenase"/>
    <property type="match status" value="1"/>
</dbReference>
<organism evidence="11 12">
    <name type="scientific">Fusarium tricinctum</name>
    <dbReference type="NCBI Taxonomy" id="61284"/>
    <lineage>
        <taxon>Eukaryota</taxon>
        <taxon>Fungi</taxon>
        <taxon>Dikarya</taxon>
        <taxon>Ascomycota</taxon>
        <taxon>Pezizomycotina</taxon>
        <taxon>Sordariomycetes</taxon>
        <taxon>Hypocreomycetidae</taxon>
        <taxon>Hypocreales</taxon>
        <taxon>Nectriaceae</taxon>
        <taxon>Fusarium</taxon>
        <taxon>Fusarium tricinctum species complex</taxon>
    </lineage>
</organism>
<dbReference type="SUPFAM" id="SSF48264">
    <property type="entry name" value="Cytochrome P450"/>
    <property type="match status" value="1"/>
</dbReference>
<dbReference type="InterPro" id="IPR002401">
    <property type="entry name" value="Cyt_P450_E_grp-I"/>
</dbReference>
<evidence type="ECO:0000256" key="1">
    <source>
        <dbReference type="ARBA" id="ARBA00001971"/>
    </source>
</evidence>
<sequence length="502" mass="57040">MAILVTGAATGLSLSSVVAVIFLLLLLYIVAQTIYYAFLHPLVKVPGPKLYGATQLPYLYHLVKGDWVSHLGKLHDQYGPVVRVCPQDVSFITAGAFKTIYGHKSSGGKDFPKDLRNYRQGRPVNSLISANHQDHKRMRRLLSHAFSQKALHSQEEIMKHYVDLFMTQLTERAHQGTDVNLVAWYNFATFDLIGYLTLGQSFGCLESGKYHPWVSNIFNSVRVIPISQSIVRLGLRSVMTLLVPSKFKAAYHETLQFAEHTALARLDSNDTRSHDFMSYVLRYNDERGMSRDEIIENSSLLITAGSETTATALSGATYLLLTNREKYDKLTHEIRSAFNSEEEITAGRCNQLKYLVAVFQETLRMYPPVPAGFSRFTPTEGEFVEGYWIPGNTTVCVPHWPAFNSNFNFKNPRQFTPERWLGDPAYANDSKAVLHPFSAGSRDCIGKNLAYTEMRLLLTRLLWKFDLELLPESKGWLDQRVFLFWDKRALQVKLTDAKRMST</sequence>
<keyword evidence="3 8" id="KW-0349">Heme</keyword>
<dbReference type="PRINTS" id="PR00463">
    <property type="entry name" value="EP450I"/>
</dbReference>
<dbReference type="GO" id="GO:0016705">
    <property type="term" value="F:oxidoreductase activity, acting on paired donors, with incorporation or reduction of molecular oxygen"/>
    <property type="evidence" value="ECO:0007669"/>
    <property type="project" value="InterPro"/>
</dbReference>
<evidence type="ECO:0000256" key="4">
    <source>
        <dbReference type="ARBA" id="ARBA00022723"/>
    </source>
</evidence>
<dbReference type="PANTHER" id="PTHR24305:SF210">
    <property type="entry name" value="CYTOCHROME P450 MONOOXYGENASE ASQL-RELATED"/>
    <property type="match status" value="1"/>
</dbReference>
<evidence type="ECO:0000313" key="11">
    <source>
        <dbReference type="EMBL" id="KAH7235479.1"/>
    </source>
</evidence>
<protein>
    <submittedName>
        <fullName evidence="11">Cytochrome P450</fullName>
    </submittedName>
</protein>
<dbReference type="GO" id="GO:0020037">
    <property type="term" value="F:heme binding"/>
    <property type="evidence" value="ECO:0007669"/>
    <property type="project" value="InterPro"/>
</dbReference>
<proteinExistence type="inferred from homology"/>
<keyword evidence="10" id="KW-1133">Transmembrane helix</keyword>
<dbReference type="Gene3D" id="1.10.630.10">
    <property type="entry name" value="Cytochrome P450"/>
    <property type="match status" value="1"/>
</dbReference>
<gene>
    <name evidence="11" type="ORF">BKA59DRAFT_407021</name>
</gene>
<keyword evidence="10" id="KW-0472">Membrane</keyword>
<accession>A0A8K0W6L7</accession>
<name>A0A8K0W6L7_9HYPO</name>
<dbReference type="GO" id="GO:0009403">
    <property type="term" value="P:toxin biosynthetic process"/>
    <property type="evidence" value="ECO:0007669"/>
    <property type="project" value="UniProtKB-ARBA"/>
</dbReference>
<keyword evidence="12" id="KW-1185">Reference proteome</keyword>
<dbReference type="PRINTS" id="PR00385">
    <property type="entry name" value="P450"/>
</dbReference>
<evidence type="ECO:0000256" key="3">
    <source>
        <dbReference type="ARBA" id="ARBA00022617"/>
    </source>
</evidence>
<evidence type="ECO:0000256" key="6">
    <source>
        <dbReference type="ARBA" id="ARBA00023004"/>
    </source>
</evidence>
<dbReference type="Pfam" id="PF00067">
    <property type="entry name" value="p450"/>
    <property type="match status" value="1"/>
</dbReference>
<keyword evidence="5 9" id="KW-0560">Oxidoreductase</keyword>
<dbReference type="CDD" id="cd11058">
    <property type="entry name" value="CYP60B-like"/>
    <property type="match status" value="1"/>
</dbReference>
<evidence type="ECO:0000256" key="10">
    <source>
        <dbReference type="SAM" id="Phobius"/>
    </source>
</evidence>
<evidence type="ECO:0000256" key="2">
    <source>
        <dbReference type="ARBA" id="ARBA00010617"/>
    </source>
</evidence>